<evidence type="ECO:0000313" key="2">
    <source>
        <dbReference type="EMBL" id="QPI47860.1"/>
    </source>
</evidence>
<dbReference type="Proteomes" id="UP000662888">
    <property type="component" value="Chromosome"/>
</dbReference>
<dbReference type="EMBL" id="CP065053">
    <property type="protein sequence ID" value="QPI47860.1"/>
    <property type="molecule type" value="Genomic_DNA"/>
</dbReference>
<feature type="chain" id="PRO_5045787632" description="Porin" evidence="1">
    <location>
        <begin position="21"/>
        <end position="391"/>
    </location>
</feature>
<gene>
    <name evidence="2" type="ORF">IV454_20085</name>
</gene>
<dbReference type="SUPFAM" id="SSF56935">
    <property type="entry name" value="Porins"/>
    <property type="match status" value="1"/>
</dbReference>
<protein>
    <recommendedName>
        <fullName evidence="4">Porin</fullName>
    </recommendedName>
</protein>
<dbReference type="RefSeq" id="WP_054267465.1">
    <property type="nucleotide sequence ID" value="NZ_CP065053.1"/>
</dbReference>
<proteinExistence type="predicted"/>
<sequence>MNKIPLVFVMTMLVGGSAAAIDLTSDGSLKLTGFYTLTAAKVLSGSALGSSAPWTYQQWKCPCTIQTWEYAAVYEKSKGWQLDQESLLGVQIKKEFSPTLAATAQLVMRANNPNHGSRPTVDWAYASWQPSADSKWTFQAGRFRIPLYYYSDYLYIGYAYPWVRPMPDVYGWPIYAYNGANVSYRTQLGASDWAATAQVYTGSYTQRNNAYDTRIYWTDPTHESWKGMVGATFAANNGVFDVRAMLMTYKDSLWQESADGVRNYLLNIHDQRTRIMGVSVNMDYKNWLVKTEVDRYEQVDASKGLNGIYKYALASVGYQYGAFTPALSMSRYRTVAAPIEGRNTQYVSLRWDFAKNTTLKLQYDISKDKSEYSYPFFGDSKLMSVSLQGIF</sequence>
<accession>A0AA48WAT9</accession>
<evidence type="ECO:0000256" key="1">
    <source>
        <dbReference type="SAM" id="SignalP"/>
    </source>
</evidence>
<name>A0AA48WAT9_9BURK</name>
<evidence type="ECO:0000313" key="3">
    <source>
        <dbReference type="Proteomes" id="UP000662888"/>
    </source>
</evidence>
<reference evidence="2 3" key="1">
    <citation type="submission" date="2020-11" db="EMBL/GenBank/DDBJ databases">
        <authorList>
            <person name="Sun Q."/>
        </authorList>
    </citation>
    <scope>NUCLEOTIDE SEQUENCE [LARGE SCALE GENOMIC DNA]</scope>
    <source>
        <strain evidence="2 3">P8398</strain>
    </source>
</reference>
<organism evidence="2 3">
    <name type="scientific">Massilia antarctica</name>
    <dbReference type="NCBI Taxonomy" id="2765360"/>
    <lineage>
        <taxon>Bacteria</taxon>
        <taxon>Pseudomonadati</taxon>
        <taxon>Pseudomonadota</taxon>
        <taxon>Betaproteobacteria</taxon>
        <taxon>Burkholderiales</taxon>
        <taxon>Oxalobacteraceae</taxon>
        <taxon>Telluria group</taxon>
        <taxon>Massilia</taxon>
    </lineage>
</organism>
<keyword evidence="3" id="KW-1185">Reference proteome</keyword>
<feature type="signal peptide" evidence="1">
    <location>
        <begin position="1"/>
        <end position="20"/>
    </location>
</feature>
<keyword evidence="1" id="KW-0732">Signal</keyword>
<evidence type="ECO:0008006" key="4">
    <source>
        <dbReference type="Google" id="ProtNLM"/>
    </source>
</evidence>